<protein>
    <recommendedName>
        <fullName evidence="4 17">Undecaprenyl-diphosphatase</fullName>
        <ecNumber evidence="3 17">3.6.1.27</ecNumber>
    </recommendedName>
    <alternativeName>
        <fullName evidence="15 17">Bacitracin resistance protein</fullName>
    </alternativeName>
    <alternativeName>
        <fullName evidence="14 17">Undecaprenyl pyrophosphate phosphatase</fullName>
    </alternativeName>
</protein>
<evidence type="ECO:0000256" key="14">
    <source>
        <dbReference type="ARBA" id="ARBA00032707"/>
    </source>
</evidence>
<dbReference type="GO" id="GO:0046677">
    <property type="term" value="P:response to antibiotic"/>
    <property type="evidence" value="ECO:0007669"/>
    <property type="project" value="UniProtKB-UniRule"/>
</dbReference>
<comment type="similarity">
    <text evidence="2 17">Belongs to the UppP family.</text>
</comment>
<gene>
    <name evidence="17" type="primary">uppP</name>
    <name evidence="18" type="ORF">ATW55_05245</name>
</gene>
<dbReference type="InterPro" id="IPR003824">
    <property type="entry name" value="UppP"/>
</dbReference>
<dbReference type="EC" id="3.6.1.27" evidence="3 17"/>
<keyword evidence="12 17" id="KW-0046">Antibiotic resistance</keyword>
<feature type="transmembrane region" description="Helical" evidence="17">
    <location>
        <begin position="113"/>
        <end position="131"/>
    </location>
</feature>
<evidence type="ECO:0000256" key="1">
    <source>
        <dbReference type="ARBA" id="ARBA00004651"/>
    </source>
</evidence>
<comment type="function">
    <text evidence="17">Catalyzes the dephosphorylation of undecaprenyl diphosphate (UPP). Confers resistance to bacitracin.</text>
</comment>
<dbReference type="EMBL" id="LPVJ01000037">
    <property type="protein sequence ID" value="KUO95739.1"/>
    <property type="molecule type" value="Genomic_DNA"/>
</dbReference>
<evidence type="ECO:0000256" key="4">
    <source>
        <dbReference type="ARBA" id="ARBA00021581"/>
    </source>
</evidence>
<evidence type="ECO:0000256" key="6">
    <source>
        <dbReference type="ARBA" id="ARBA00022692"/>
    </source>
</evidence>
<evidence type="ECO:0000256" key="17">
    <source>
        <dbReference type="HAMAP-Rule" id="MF_01006"/>
    </source>
</evidence>
<organism evidence="18 19">
    <name type="scientific">Ferroacidibacillus organovorans</name>
    <dbReference type="NCBI Taxonomy" id="1765683"/>
    <lineage>
        <taxon>Bacteria</taxon>
        <taxon>Bacillati</taxon>
        <taxon>Bacillota</taxon>
        <taxon>Bacilli</taxon>
        <taxon>Bacillales</taxon>
        <taxon>Alicyclobacillaceae</taxon>
        <taxon>Ferroacidibacillus</taxon>
    </lineage>
</organism>
<name>A0A101XQN7_9BACL</name>
<evidence type="ECO:0000256" key="10">
    <source>
        <dbReference type="ARBA" id="ARBA00022989"/>
    </source>
</evidence>
<evidence type="ECO:0000256" key="16">
    <source>
        <dbReference type="ARBA" id="ARBA00047594"/>
    </source>
</evidence>
<dbReference type="GO" id="GO:0008360">
    <property type="term" value="P:regulation of cell shape"/>
    <property type="evidence" value="ECO:0007669"/>
    <property type="project" value="UniProtKB-KW"/>
</dbReference>
<dbReference type="Pfam" id="PF02673">
    <property type="entry name" value="BacA"/>
    <property type="match status" value="1"/>
</dbReference>
<dbReference type="AlphaFoldDB" id="A0A101XQN7"/>
<evidence type="ECO:0000256" key="9">
    <source>
        <dbReference type="ARBA" id="ARBA00022984"/>
    </source>
</evidence>
<dbReference type="HAMAP" id="MF_01006">
    <property type="entry name" value="Undec_diphosphatase"/>
    <property type="match status" value="1"/>
</dbReference>
<comment type="subcellular location">
    <subcellularLocation>
        <location evidence="1 17">Cell membrane</location>
        <topology evidence="1 17">Multi-pass membrane protein</topology>
    </subcellularLocation>
</comment>
<dbReference type="Proteomes" id="UP000053557">
    <property type="component" value="Unassembled WGS sequence"/>
</dbReference>
<evidence type="ECO:0000256" key="2">
    <source>
        <dbReference type="ARBA" id="ARBA00010621"/>
    </source>
</evidence>
<evidence type="ECO:0000256" key="15">
    <source>
        <dbReference type="ARBA" id="ARBA00032932"/>
    </source>
</evidence>
<proteinExistence type="inferred from homology"/>
<evidence type="ECO:0000313" key="19">
    <source>
        <dbReference type="Proteomes" id="UP000053557"/>
    </source>
</evidence>
<feature type="transmembrane region" description="Helical" evidence="17">
    <location>
        <begin position="178"/>
        <end position="206"/>
    </location>
</feature>
<evidence type="ECO:0000256" key="8">
    <source>
        <dbReference type="ARBA" id="ARBA00022960"/>
    </source>
</evidence>
<comment type="caution">
    <text evidence="18">The sequence shown here is derived from an EMBL/GenBank/DDBJ whole genome shotgun (WGS) entry which is preliminary data.</text>
</comment>
<keyword evidence="19" id="KW-1185">Reference proteome</keyword>
<comment type="miscellaneous">
    <text evidence="17">Bacitracin is thought to be involved in the inhibition of peptidoglycan synthesis by sequestering undecaprenyl diphosphate, thereby reducing the pool of lipid carrier available.</text>
</comment>
<reference evidence="18 19" key="1">
    <citation type="submission" date="2015-12" db="EMBL/GenBank/DDBJ databases">
        <title>Draft genome sequence of Acidibacillus ferrooxidans ITV001, isolated from a chalcopyrite acid mine drainage site in Brazil.</title>
        <authorList>
            <person name="Dall'Agnol H."/>
            <person name="Nancucheo I."/>
            <person name="Johnson B."/>
            <person name="Oliveira R."/>
            <person name="Leite L."/>
            <person name="Pylro V."/>
            <person name="Nunes G.L."/>
            <person name="Tzotzos G."/>
            <person name="Fernandes G.R."/>
            <person name="Dutra J."/>
            <person name="Orellana S.C."/>
            <person name="Oliveira G."/>
        </authorList>
    </citation>
    <scope>NUCLEOTIDE SEQUENCE [LARGE SCALE GENOMIC DNA]</scope>
    <source>
        <strain evidence="19">ITV01</strain>
    </source>
</reference>
<keyword evidence="11 17" id="KW-0472">Membrane</keyword>
<feature type="transmembrane region" description="Helical" evidence="17">
    <location>
        <begin position="24"/>
        <end position="50"/>
    </location>
</feature>
<feature type="transmembrane region" description="Helical" evidence="17">
    <location>
        <begin position="137"/>
        <end position="157"/>
    </location>
</feature>
<dbReference type="GO" id="GO:0005886">
    <property type="term" value="C:plasma membrane"/>
    <property type="evidence" value="ECO:0007669"/>
    <property type="project" value="UniProtKB-SubCell"/>
</dbReference>
<keyword evidence="13 17" id="KW-0961">Cell wall biogenesis/degradation</keyword>
<keyword evidence="6 17" id="KW-0812">Transmembrane</keyword>
<keyword evidence="10 17" id="KW-1133">Transmembrane helix</keyword>
<keyword evidence="8 17" id="KW-0133">Cell shape</keyword>
<evidence type="ECO:0000313" key="18">
    <source>
        <dbReference type="EMBL" id="KUO95739.1"/>
    </source>
</evidence>
<sequence length="297" mass="32836">MWYNLRVRMILLGGSYSMHVSQTLIFALIQGITELFPISSVGHGVLLPYLLHWPNVQANPAFLPYLVLLHVGTAVALLIYFFRDWLTFLVALFAKDSKSSVVAKRQRIARKEFILLVVGTIPAVIIGGLGAKKFASLFATPRIAMIFLIVNGIILILGDRLLKRKGNRNMDDLNFKEILIIGVLESLALIPGFSRSAMTMIGGLMYGLRYEAAARLSFLLATPVILGAAVKELPKLHNNHTMLAMGLLGGVVAGIAAYASTWFLMRYFKTHEIKALRPFGYYCVGLGGLVLIYSFFV</sequence>
<keyword evidence="7 17" id="KW-0378">Hydrolase</keyword>
<dbReference type="GO" id="GO:0050380">
    <property type="term" value="F:undecaprenyl-diphosphatase activity"/>
    <property type="evidence" value="ECO:0007669"/>
    <property type="project" value="UniProtKB-UniRule"/>
</dbReference>
<evidence type="ECO:0000256" key="12">
    <source>
        <dbReference type="ARBA" id="ARBA00023251"/>
    </source>
</evidence>
<feature type="transmembrane region" description="Helical" evidence="17">
    <location>
        <begin position="242"/>
        <end position="259"/>
    </location>
</feature>
<evidence type="ECO:0000256" key="7">
    <source>
        <dbReference type="ARBA" id="ARBA00022801"/>
    </source>
</evidence>
<evidence type="ECO:0000256" key="5">
    <source>
        <dbReference type="ARBA" id="ARBA00022475"/>
    </source>
</evidence>
<comment type="catalytic activity">
    <reaction evidence="16 17">
        <text>di-trans,octa-cis-undecaprenyl diphosphate + H2O = di-trans,octa-cis-undecaprenyl phosphate + phosphate + H(+)</text>
        <dbReference type="Rhea" id="RHEA:28094"/>
        <dbReference type="ChEBI" id="CHEBI:15377"/>
        <dbReference type="ChEBI" id="CHEBI:15378"/>
        <dbReference type="ChEBI" id="CHEBI:43474"/>
        <dbReference type="ChEBI" id="CHEBI:58405"/>
        <dbReference type="ChEBI" id="CHEBI:60392"/>
        <dbReference type="EC" id="3.6.1.27"/>
    </reaction>
</comment>
<accession>A0A101XQN7</accession>
<dbReference type="GO" id="GO:0009252">
    <property type="term" value="P:peptidoglycan biosynthetic process"/>
    <property type="evidence" value="ECO:0007669"/>
    <property type="project" value="UniProtKB-KW"/>
</dbReference>
<dbReference type="GO" id="GO:0071555">
    <property type="term" value="P:cell wall organization"/>
    <property type="evidence" value="ECO:0007669"/>
    <property type="project" value="UniProtKB-KW"/>
</dbReference>
<feature type="transmembrane region" description="Helical" evidence="17">
    <location>
        <begin position="62"/>
        <end position="82"/>
    </location>
</feature>
<feature type="transmembrane region" description="Helical" evidence="17">
    <location>
        <begin position="212"/>
        <end position="230"/>
    </location>
</feature>
<dbReference type="PANTHER" id="PTHR30622:SF4">
    <property type="entry name" value="UNDECAPRENYL-DIPHOSPHATASE"/>
    <property type="match status" value="1"/>
</dbReference>
<keyword evidence="9 17" id="KW-0573">Peptidoglycan synthesis</keyword>
<feature type="transmembrane region" description="Helical" evidence="17">
    <location>
        <begin position="279"/>
        <end position="296"/>
    </location>
</feature>
<dbReference type="PANTHER" id="PTHR30622">
    <property type="entry name" value="UNDECAPRENYL-DIPHOSPHATASE"/>
    <property type="match status" value="1"/>
</dbReference>
<keyword evidence="5 17" id="KW-1003">Cell membrane</keyword>
<evidence type="ECO:0000256" key="3">
    <source>
        <dbReference type="ARBA" id="ARBA00012374"/>
    </source>
</evidence>
<evidence type="ECO:0000256" key="13">
    <source>
        <dbReference type="ARBA" id="ARBA00023316"/>
    </source>
</evidence>
<evidence type="ECO:0000256" key="11">
    <source>
        <dbReference type="ARBA" id="ARBA00023136"/>
    </source>
</evidence>